<evidence type="ECO:0000313" key="6">
    <source>
        <dbReference type="EMBL" id="THV32956.1"/>
    </source>
</evidence>
<dbReference type="SUPFAM" id="SSF55846">
    <property type="entry name" value="N-acetylmuramoyl-L-alanine amidase-like"/>
    <property type="match status" value="1"/>
</dbReference>
<gene>
    <name evidence="6" type="ORF">FAA86_18875</name>
</gene>
<dbReference type="PANTHER" id="PTHR30417:SF1">
    <property type="entry name" value="N-ACETYLMURAMOYL-L-ALANINE AMIDASE AMID"/>
    <property type="match status" value="1"/>
</dbReference>
<dbReference type="Pfam" id="PF08239">
    <property type="entry name" value="SH3_3"/>
    <property type="match status" value="1"/>
</dbReference>
<comment type="caution">
    <text evidence="6">The sequence shown here is derived from an EMBL/GenBank/DDBJ whole genome shotgun (WGS) entry which is preliminary data.</text>
</comment>
<dbReference type="PROSITE" id="PS51781">
    <property type="entry name" value="SH3B"/>
    <property type="match status" value="1"/>
</dbReference>
<dbReference type="InterPro" id="IPR003646">
    <property type="entry name" value="SH3-like_bac-type"/>
</dbReference>
<dbReference type="AlphaFoldDB" id="A0A4V4HQ93"/>
<keyword evidence="4" id="KW-0961">Cell wall biogenesis/degradation</keyword>
<protein>
    <recommendedName>
        <fullName evidence="2">N-acetylmuramoyl-L-alanine amidase</fullName>
        <ecNumber evidence="2">3.5.1.28</ecNumber>
    </recommendedName>
</protein>
<keyword evidence="3" id="KW-0378">Hydrolase</keyword>
<dbReference type="SMART" id="SM00287">
    <property type="entry name" value="SH3b"/>
    <property type="match status" value="1"/>
</dbReference>
<reference evidence="6 7" key="1">
    <citation type="submission" date="2019-04" db="EMBL/GenBank/DDBJ databases">
        <title>genome sequence of strain W3.</title>
        <authorList>
            <person name="Gao J."/>
            <person name="Sun J."/>
        </authorList>
    </citation>
    <scope>NUCLEOTIDE SEQUENCE [LARGE SCALE GENOMIC DNA]</scope>
    <source>
        <strain evidence="6 7">W3</strain>
    </source>
</reference>
<dbReference type="RefSeq" id="WP_136542662.1">
    <property type="nucleotide sequence ID" value="NZ_STGU01000012.1"/>
</dbReference>
<evidence type="ECO:0000256" key="2">
    <source>
        <dbReference type="ARBA" id="ARBA00011901"/>
    </source>
</evidence>
<proteinExistence type="predicted"/>
<dbReference type="CDD" id="cd06583">
    <property type="entry name" value="PGRP"/>
    <property type="match status" value="1"/>
</dbReference>
<dbReference type="EMBL" id="STGU01000012">
    <property type="protein sequence ID" value="THV32956.1"/>
    <property type="molecule type" value="Genomic_DNA"/>
</dbReference>
<dbReference type="Pfam" id="PF01510">
    <property type="entry name" value="Amidase_2"/>
    <property type="match status" value="1"/>
</dbReference>
<dbReference type="InterPro" id="IPR002502">
    <property type="entry name" value="Amidase_domain"/>
</dbReference>
<dbReference type="SMART" id="SM00644">
    <property type="entry name" value="Ami_2"/>
    <property type="match status" value="1"/>
</dbReference>
<dbReference type="PANTHER" id="PTHR30417">
    <property type="entry name" value="N-ACETYLMURAMOYL-L-ALANINE AMIDASE AMID"/>
    <property type="match status" value="1"/>
</dbReference>
<comment type="catalytic activity">
    <reaction evidence="1">
        <text>Hydrolyzes the link between N-acetylmuramoyl residues and L-amino acid residues in certain cell-wall glycopeptides.</text>
        <dbReference type="EC" id="3.5.1.28"/>
    </reaction>
</comment>
<evidence type="ECO:0000256" key="3">
    <source>
        <dbReference type="ARBA" id="ARBA00022801"/>
    </source>
</evidence>
<evidence type="ECO:0000256" key="1">
    <source>
        <dbReference type="ARBA" id="ARBA00001561"/>
    </source>
</evidence>
<dbReference type="EC" id="3.5.1.28" evidence="2"/>
<dbReference type="Proteomes" id="UP000307378">
    <property type="component" value="Unassembled WGS sequence"/>
</dbReference>
<dbReference type="InterPro" id="IPR036505">
    <property type="entry name" value="Amidase/PGRP_sf"/>
</dbReference>
<dbReference type="Gene3D" id="3.40.80.10">
    <property type="entry name" value="Peptidoglycan recognition protein-like"/>
    <property type="match status" value="1"/>
</dbReference>
<organism evidence="6 7">
    <name type="scientific">Rhizobium rosettiformans W3</name>
    <dbReference type="NCBI Taxonomy" id="538378"/>
    <lineage>
        <taxon>Bacteria</taxon>
        <taxon>Pseudomonadati</taxon>
        <taxon>Pseudomonadota</taxon>
        <taxon>Alphaproteobacteria</taxon>
        <taxon>Hyphomicrobiales</taxon>
        <taxon>Rhizobiaceae</taxon>
        <taxon>Rhizobium/Agrobacterium group</taxon>
        <taxon>Rhizobium</taxon>
    </lineage>
</organism>
<sequence length="270" mass="29569">MEVKYHKLAGVEFIQSPNGGGPITPRFLTMHYTAGYDAQSAIDTFKNRTSEVSAHLVIDTDGTITQMMPFNKKTWHAGPSVFQGVKSLNSHAIGFEFVNIGFLRKSAKGLVDAYGRPVKEDLFEDYVIAPNARVGSGDFWWPVYPKVQIEAGLAAAKAIIDAYKIEGICSHEEIDTRGWKTDPGPAFPMKSFTNLLGAHRKDPDQASQNVPFNVDVSSLNVRGGAGTNWPVIAGVKRGDRVYVVGTEGGWSRILFDGGEGWVSTQYLERA</sequence>
<feature type="domain" description="SH3b" evidence="5">
    <location>
        <begin position="205"/>
        <end position="270"/>
    </location>
</feature>
<dbReference type="GO" id="GO:0071555">
    <property type="term" value="P:cell wall organization"/>
    <property type="evidence" value="ECO:0007669"/>
    <property type="project" value="UniProtKB-KW"/>
</dbReference>
<evidence type="ECO:0000256" key="4">
    <source>
        <dbReference type="ARBA" id="ARBA00023316"/>
    </source>
</evidence>
<dbReference type="GO" id="GO:0008745">
    <property type="term" value="F:N-acetylmuramoyl-L-alanine amidase activity"/>
    <property type="evidence" value="ECO:0007669"/>
    <property type="project" value="UniProtKB-EC"/>
</dbReference>
<dbReference type="InterPro" id="IPR051206">
    <property type="entry name" value="NAMLAA_amidase_2"/>
</dbReference>
<name>A0A4V4HQ93_9HYPH</name>
<evidence type="ECO:0000313" key="7">
    <source>
        <dbReference type="Proteomes" id="UP000307378"/>
    </source>
</evidence>
<dbReference type="Gene3D" id="2.30.30.40">
    <property type="entry name" value="SH3 Domains"/>
    <property type="match status" value="1"/>
</dbReference>
<accession>A0A4V4HQ93</accession>
<dbReference type="GO" id="GO:0009254">
    <property type="term" value="P:peptidoglycan turnover"/>
    <property type="evidence" value="ECO:0007669"/>
    <property type="project" value="TreeGrafter"/>
</dbReference>
<dbReference type="GO" id="GO:0009253">
    <property type="term" value="P:peptidoglycan catabolic process"/>
    <property type="evidence" value="ECO:0007669"/>
    <property type="project" value="InterPro"/>
</dbReference>
<evidence type="ECO:0000259" key="5">
    <source>
        <dbReference type="PROSITE" id="PS51781"/>
    </source>
</evidence>